<feature type="domain" description="GH29D-like beta-sandwich" evidence="3">
    <location>
        <begin position="812"/>
        <end position="874"/>
    </location>
</feature>
<protein>
    <submittedName>
        <fullName evidence="4">Chitobiase/beta-hexosaminidase C-terminal domain-containing protein</fullName>
    </submittedName>
</protein>
<dbReference type="InterPro" id="IPR059177">
    <property type="entry name" value="GH29D-like_dom"/>
</dbReference>
<evidence type="ECO:0000313" key="5">
    <source>
        <dbReference type="Proteomes" id="UP001589813"/>
    </source>
</evidence>
<dbReference type="InterPro" id="IPR028994">
    <property type="entry name" value="Integrin_alpha_N"/>
</dbReference>
<dbReference type="RefSeq" id="WP_377241508.1">
    <property type="nucleotide sequence ID" value="NZ_JBHLXP010000001.1"/>
</dbReference>
<organism evidence="4 5">
    <name type="scientific">Rheinheimera tilapiae</name>
    <dbReference type="NCBI Taxonomy" id="875043"/>
    <lineage>
        <taxon>Bacteria</taxon>
        <taxon>Pseudomonadati</taxon>
        <taxon>Pseudomonadota</taxon>
        <taxon>Gammaproteobacteria</taxon>
        <taxon>Chromatiales</taxon>
        <taxon>Chromatiaceae</taxon>
        <taxon>Rheinheimera</taxon>
    </lineage>
</organism>
<dbReference type="EMBL" id="JBHLXP010000001">
    <property type="protein sequence ID" value="MFC0047868.1"/>
    <property type="molecule type" value="Genomic_DNA"/>
</dbReference>
<accession>A0ABV6BAH7</accession>
<feature type="chain" id="PRO_5046083805" evidence="2">
    <location>
        <begin position="35"/>
        <end position="1015"/>
    </location>
</feature>
<feature type="domain" description="GH29D-like beta-sandwich" evidence="3">
    <location>
        <begin position="560"/>
        <end position="623"/>
    </location>
</feature>
<evidence type="ECO:0000256" key="2">
    <source>
        <dbReference type="SAM" id="SignalP"/>
    </source>
</evidence>
<dbReference type="Gene3D" id="2.40.128.340">
    <property type="match status" value="1"/>
</dbReference>
<dbReference type="Pfam" id="PF13517">
    <property type="entry name" value="FG-GAP_3"/>
    <property type="match status" value="1"/>
</dbReference>
<feature type="domain" description="GH29D-like beta-sandwich" evidence="3">
    <location>
        <begin position="644"/>
        <end position="708"/>
    </location>
</feature>
<reference evidence="4 5" key="1">
    <citation type="submission" date="2024-09" db="EMBL/GenBank/DDBJ databases">
        <authorList>
            <person name="Sun Q."/>
            <person name="Mori K."/>
        </authorList>
    </citation>
    <scope>NUCLEOTIDE SEQUENCE [LARGE SCALE GENOMIC DNA]</scope>
    <source>
        <strain evidence="4 5">KCTC 23315</strain>
    </source>
</reference>
<feature type="domain" description="GH29D-like beta-sandwich" evidence="3">
    <location>
        <begin position="728"/>
        <end position="791"/>
    </location>
</feature>
<evidence type="ECO:0000256" key="1">
    <source>
        <dbReference type="ARBA" id="ARBA00022729"/>
    </source>
</evidence>
<gene>
    <name evidence="4" type="ORF">ACFFJP_06170</name>
</gene>
<dbReference type="Pfam" id="PF13290">
    <property type="entry name" value="CHB_HEX_C_1"/>
    <property type="match status" value="4"/>
</dbReference>
<dbReference type="PANTHER" id="PTHR44103:SF1">
    <property type="entry name" value="PROPROTEIN CONVERTASE P"/>
    <property type="match status" value="1"/>
</dbReference>
<keyword evidence="5" id="KW-1185">Reference proteome</keyword>
<keyword evidence="1 2" id="KW-0732">Signal</keyword>
<dbReference type="PANTHER" id="PTHR44103">
    <property type="entry name" value="PROPROTEIN CONVERTASE P"/>
    <property type="match status" value="1"/>
</dbReference>
<evidence type="ECO:0000259" key="3">
    <source>
        <dbReference type="Pfam" id="PF13290"/>
    </source>
</evidence>
<comment type="caution">
    <text evidence="4">The sequence shown here is derived from an EMBL/GenBank/DDBJ whole genome shotgun (WGS) entry which is preliminary data.</text>
</comment>
<feature type="signal peptide" evidence="2">
    <location>
        <begin position="1"/>
        <end position="34"/>
    </location>
</feature>
<dbReference type="Proteomes" id="UP001589813">
    <property type="component" value="Unassembled WGS sequence"/>
</dbReference>
<sequence length="1015" mass="106765">MQHFARWRSSCSSIRWLKRLSIAAVAAIAFNTSAAEPASFSWTTDSHQVLYADLTQDGVIDLLLQAKNAGHPHFLLAGTGRESQPFDVRQRIELPATIQGRTWYAGETALVAIKNQQQRGAKLLLISSKTASAFLFETLGKAADLSKPSRQYQAKQHPWLLEADKARFYAGDFDGDGQQDLLLLHTETGAHQVLPFDKNNQFKTARVVARNSSWGKTERIIIRDFNQDGTDDVFALSKDGHTSNYLVYGDKQNGFKQAAGKAIHALHANLSWADNKAGIRPVLRKSTRQPLLFRAYNAYEQSSANSHCLGWLYDTETDQTQELCNVPGKVKVNVVEKEVLLTSEVMEECPIEQVVPGRSLLLQDCNPGAGLPRTPWVSPQVSDGSVTAGSIFSVTVANTNDVIAVEYNVWAKDQSDGYEHIGGVAALEYGSGIEYVTTNARISRAGTFNVLYRVCNWNGCSGFSPASTTVNVQAAPVIHRVTASAGGNGSISPAFRDVLHGQTTTFIVTPSSGYTAAASGCAGQLVGTTYTTGPIVAPCNVSASFTAIPLQQVSNVEISPSGGTYSGSVSVSLSSATAGATIRYSTNGADINVSSPVYSTPFTLSANTTVKARAFKAGMTDSSQTAASFVVNPRPQVSNVAISPNGGSHSGSVSVSLSSATAGATIRYSIDGTDISTSSLVYTSPFTLSASATVKARAFKSGMADSAQTSASFVVNPLPQVSSPQMSPNGGTYTGSVSVSLSSATAGATIRYSTDGSDISASSPVYSAPFTLSASTTVKARAFKANMADSAQAAASFVVNPIPRVGNPVISPNGGTHAGAVLVSLSSATAGATIRYSTNGADISASSPVYAAPFTLTASATVKARAFKAGMTDSGQAAANFNFTTTDKTSSFSYDARGRLVGATDNNDLTMQQLLDDGHNRTTVEVRTISANLPRITLFSAPDKVSAVGATVQVQWASQNASKCALQLLGSYNQQLNLPVSGSTNIQVQQATAMMLQCSNGQSTDVEGKIIRIGN</sequence>
<evidence type="ECO:0000313" key="4">
    <source>
        <dbReference type="EMBL" id="MFC0047868.1"/>
    </source>
</evidence>
<proteinExistence type="predicted"/>
<name>A0ABV6BAH7_9GAMM</name>
<dbReference type="InterPro" id="IPR013517">
    <property type="entry name" value="FG-GAP"/>
</dbReference>
<dbReference type="SUPFAM" id="SSF69318">
    <property type="entry name" value="Integrin alpha N-terminal domain"/>
    <property type="match status" value="1"/>
</dbReference>